<dbReference type="Gene3D" id="2.10.70.10">
    <property type="entry name" value="Complement Module, domain 1"/>
    <property type="match status" value="3"/>
</dbReference>
<keyword evidence="2" id="KW-0812">Transmembrane</keyword>
<protein>
    <submittedName>
        <fullName evidence="5">Cysteine-rich motor neuron 1 protein-like</fullName>
    </submittedName>
</protein>
<dbReference type="GO" id="GO:0004867">
    <property type="term" value="F:serine-type endopeptidase inhibitor activity"/>
    <property type="evidence" value="ECO:0007669"/>
    <property type="project" value="InterPro"/>
</dbReference>
<dbReference type="InterPro" id="IPR004094">
    <property type="entry name" value="Antistasin-like"/>
</dbReference>
<evidence type="ECO:0000313" key="5">
    <source>
        <dbReference type="RefSeq" id="XP_028151302.1"/>
    </source>
</evidence>
<evidence type="ECO:0000256" key="1">
    <source>
        <dbReference type="SAM" id="MobiDB-lite"/>
    </source>
</evidence>
<dbReference type="GO" id="GO:0005886">
    <property type="term" value="C:plasma membrane"/>
    <property type="evidence" value="ECO:0007669"/>
    <property type="project" value="TreeGrafter"/>
</dbReference>
<sequence>MKAILMLLVVLFANQTPLLAAPSIEACPPDSVISEDVCKCDASTCRKPPCPTELQVAQNGTDLPGQCCPMYECVGCKDEDKINGTCPCGKGAVINGYKCECLDKEKHLLCDKKSVAVTVTEGCCKKNICKPCPFDSESTTVEGDEIEDHCVCLPCKAECGFNKRVVIKRHGSGFPGNCCDLYECKKPEETKDKECTYNGQVYQHDVEWITDDSQKCKCDNGLALCSKEKEKEGRPCFVDNQLYSHSATWYKDDGCTACECQNGTPRCIAHYCDSVQENVVHTNETCTQDGNIHHHTDVWWERDGCTNCTCISGHVECNSDQCEQETTTVRINKCPVLENCNKTCLNGFKLNRKGCEMCKCNSIRLGQDILGRYNISMNDLIKILDDYKNKRHSTTPATTLTTSGTTSGAPSSTTSSVSTSTRTVPSTISDKTLEIVDNHLPVVIMNRNAEFLQERPTSTTTEPSVRPTDKETDWLIYVLIVGLAGFLLFVALVILCVYKGRRKSSIDLSHCQYQTVSNHNNNNTIRKTDQLL</sequence>
<evidence type="ECO:0000256" key="3">
    <source>
        <dbReference type="SAM" id="SignalP"/>
    </source>
</evidence>
<feature type="domain" description="Antistasin-like" evidence="4">
    <location>
        <begin position="334"/>
        <end position="360"/>
    </location>
</feature>
<accession>A0A6P7GYV6</accession>
<organism evidence="5">
    <name type="scientific">Diabrotica virgifera virgifera</name>
    <name type="common">western corn rootworm</name>
    <dbReference type="NCBI Taxonomy" id="50390"/>
    <lineage>
        <taxon>Eukaryota</taxon>
        <taxon>Metazoa</taxon>
        <taxon>Ecdysozoa</taxon>
        <taxon>Arthropoda</taxon>
        <taxon>Hexapoda</taxon>
        <taxon>Insecta</taxon>
        <taxon>Pterygota</taxon>
        <taxon>Neoptera</taxon>
        <taxon>Endopterygota</taxon>
        <taxon>Coleoptera</taxon>
        <taxon>Polyphaga</taxon>
        <taxon>Cucujiformia</taxon>
        <taxon>Chrysomeloidea</taxon>
        <taxon>Chrysomelidae</taxon>
        <taxon>Galerucinae</taxon>
        <taxon>Diabroticina</taxon>
        <taxon>Diabroticites</taxon>
        <taxon>Diabrotica</taxon>
    </lineage>
</organism>
<dbReference type="Gene3D" id="2.10.22.10">
    <property type="entry name" value="Antistasin, domain 1"/>
    <property type="match status" value="1"/>
</dbReference>
<feature type="region of interest" description="Disordered" evidence="1">
    <location>
        <begin position="394"/>
        <end position="423"/>
    </location>
</feature>
<keyword evidence="3" id="KW-0732">Signal</keyword>
<proteinExistence type="predicted"/>
<dbReference type="PROSITE" id="PS51252">
    <property type="entry name" value="ANTISTASIN"/>
    <property type="match status" value="1"/>
</dbReference>
<feature type="signal peptide" evidence="3">
    <location>
        <begin position="1"/>
        <end position="20"/>
    </location>
</feature>
<dbReference type="PANTHER" id="PTHR46439:SF1">
    <property type="entry name" value="CYSTEINE-RICH MOTOR NEURON 1 PROTEIN"/>
    <property type="match status" value="1"/>
</dbReference>
<dbReference type="SUPFAM" id="SSF57603">
    <property type="entry name" value="FnI-like domain"/>
    <property type="match status" value="2"/>
</dbReference>
<dbReference type="InParanoid" id="A0A6P7GYV6"/>
<dbReference type="PANTHER" id="PTHR46439">
    <property type="entry name" value="CYSTEINE-RICH MOTOR NEURON 1 PROTEIN"/>
    <property type="match status" value="1"/>
</dbReference>
<gene>
    <name evidence="5" type="primary">LOC114344676</name>
</gene>
<feature type="transmembrane region" description="Helical" evidence="2">
    <location>
        <begin position="474"/>
        <end position="498"/>
    </location>
</feature>
<keyword evidence="2" id="KW-0472">Membrane</keyword>
<evidence type="ECO:0000256" key="2">
    <source>
        <dbReference type="SAM" id="Phobius"/>
    </source>
</evidence>
<dbReference type="RefSeq" id="XP_028151302.1">
    <property type="nucleotide sequence ID" value="XM_028295501.1"/>
</dbReference>
<dbReference type="Pfam" id="PF02822">
    <property type="entry name" value="Antistasin"/>
    <property type="match status" value="1"/>
</dbReference>
<name>A0A6P7GYV6_DIAVI</name>
<feature type="chain" id="PRO_5028219830" evidence="3">
    <location>
        <begin position="21"/>
        <end position="532"/>
    </location>
</feature>
<dbReference type="InterPro" id="IPR052624">
    <property type="entry name" value="CRIM1"/>
</dbReference>
<evidence type="ECO:0000259" key="4">
    <source>
        <dbReference type="PROSITE" id="PS51252"/>
    </source>
</evidence>
<keyword evidence="2" id="KW-1133">Transmembrane helix</keyword>
<dbReference type="AlphaFoldDB" id="A0A6P7GYV6"/>
<reference evidence="5" key="1">
    <citation type="submission" date="2025-08" db="UniProtKB">
        <authorList>
            <consortium name="RefSeq"/>
        </authorList>
    </citation>
    <scope>IDENTIFICATION</scope>
    <source>
        <tissue evidence="5">Whole insect</tissue>
    </source>
</reference>